<evidence type="ECO:0000256" key="4">
    <source>
        <dbReference type="ARBA" id="ARBA00022989"/>
    </source>
</evidence>
<dbReference type="GO" id="GO:0018996">
    <property type="term" value="P:molting cycle, collagen and cuticulin-based cuticle"/>
    <property type="evidence" value="ECO:0007669"/>
    <property type="project" value="TreeGrafter"/>
</dbReference>
<dbReference type="PROSITE" id="PS50156">
    <property type="entry name" value="SSD"/>
    <property type="match status" value="1"/>
</dbReference>
<evidence type="ECO:0000256" key="2">
    <source>
        <dbReference type="ARBA" id="ARBA00005585"/>
    </source>
</evidence>
<feature type="domain" description="SSD" evidence="8">
    <location>
        <begin position="188"/>
        <end position="356"/>
    </location>
</feature>
<dbReference type="InterPro" id="IPR051697">
    <property type="entry name" value="Patched_domain-protein"/>
</dbReference>
<keyword evidence="10" id="KW-1185">Reference proteome</keyword>
<dbReference type="WBParaSite" id="TCLT_0000144501-mRNA-1">
    <property type="protein sequence ID" value="TCLT_0000144501-mRNA-1"/>
    <property type="gene ID" value="TCLT_0000144501"/>
</dbReference>
<protein>
    <submittedName>
        <fullName evidence="11">SSD domain-containing protein</fullName>
    </submittedName>
</protein>
<keyword evidence="4 7" id="KW-1133">Transmembrane helix</keyword>
<organism evidence="11">
    <name type="scientific">Thelazia callipaeda</name>
    <name type="common">Oriental eyeworm</name>
    <name type="synonym">Parasitic nematode</name>
    <dbReference type="NCBI Taxonomy" id="103827"/>
    <lineage>
        <taxon>Eukaryota</taxon>
        <taxon>Metazoa</taxon>
        <taxon>Ecdysozoa</taxon>
        <taxon>Nematoda</taxon>
        <taxon>Chromadorea</taxon>
        <taxon>Rhabditida</taxon>
        <taxon>Spirurina</taxon>
        <taxon>Spiruromorpha</taxon>
        <taxon>Thelazioidea</taxon>
        <taxon>Thelaziidae</taxon>
        <taxon>Thelazia</taxon>
    </lineage>
</organism>
<dbReference type="GO" id="GO:0030659">
    <property type="term" value="C:cytoplasmic vesicle membrane"/>
    <property type="evidence" value="ECO:0007669"/>
    <property type="project" value="TreeGrafter"/>
</dbReference>
<dbReference type="Proteomes" id="UP000276776">
    <property type="component" value="Unassembled WGS sequence"/>
</dbReference>
<evidence type="ECO:0000256" key="7">
    <source>
        <dbReference type="SAM" id="Phobius"/>
    </source>
</evidence>
<feature type="transmembrane region" description="Helical" evidence="7">
    <location>
        <begin position="189"/>
        <end position="210"/>
    </location>
</feature>
<dbReference type="Gene3D" id="1.20.1640.10">
    <property type="entry name" value="Multidrug efflux transporter AcrB transmembrane domain"/>
    <property type="match status" value="1"/>
</dbReference>
<dbReference type="OrthoDB" id="5870182at2759"/>
<evidence type="ECO:0000256" key="1">
    <source>
        <dbReference type="ARBA" id="ARBA00004141"/>
    </source>
</evidence>
<dbReference type="GO" id="GO:0006897">
    <property type="term" value="P:endocytosis"/>
    <property type="evidence" value="ECO:0007669"/>
    <property type="project" value="TreeGrafter"/>
</dbReference>
<dbReference type="SUPFAM" id="SSF82866">
    <property type="entry name" value="Multidrug efflux transporter AcrB transmembrane domain"/>
    <property type="match status" value="1"/>
</dbReference>
<evidence type="ECO:0000256" key="3">
    <source>
        <dbReference type="ARBA" id="ARBA00022692"/>
    </source>
</evidence>
<dbReference type="PANTHER" id="PTHR10796">
    <property type="entry name" value="PATCHED-RELATED"/>
    <property type="match status" value="1"/>
</dbReference>
<dbReference type="OMA" id="MQYNANI"/>
<comment type="subcellular location">
    <subcellularLocation>
        <location evidence="1">Membrane</location>
        <topology evidence="1">Multi-pass membrane protein</topology>
    </subcellularLocation>
</comment>
<evidence type="ECO:0000256" key="5">
    <source>
        <dbReference type="ARBA" id="ARBA00023136"/>
    </source>
</evidence>
<feature type="transmembrane region" description="Helical" evidence="7">
    <location>
        <begin position="222"/>
        <end position="244"/>
    </location>
</feature>
<keyword evidence="5 7" id="KW-0472">Membrane</keyword>
<reference evidence="11" key="1">
    <citation type="submission" date="2017-02" db="UniProtKB">
        <authorList>
            <consortium name="WormBaseParasite"/>
        </authorList>
    </citation>
    <scope>IDENTIFICATION</scope>
</reference>
<accession>A0A0N5CMQ9</accession>
<gene>
    <name evidence="9" type="ORF">TCLT_LOCUS1446</name>
</gene>
<keyword evidence="3 7" id="KW-0812">Transmembrane</keyword>
<evidence type="ECO:0000259" key="8">
    <source>
        <dbReference type="PROSITE" id="PS50156"/>
    </source>
</evidence>
<evidence type="ECO:0000313" key="11">
    <source>
        <dbReference type="WBParaSite" id="TCLT_0000144501-mRNA-1"/>
    </source>
</evidence>
<proteinExistence type="inferred from homology"/>
<dbReference type="InterPro" id="IPR003392">
    <property type="entry name" value="PTHD_SSD"/>
</dbReference>
<evidence type="ECO:0000313" key="9">
    <source>
        <dbReference type="EMBL" id="VDM96887.1"/>
    </source>
</evidence>
<evidence type="ECO:0000256" key="6">
    <source>
        <dbReference type="ARBA" id="ARBA00023180"/>
    </source>
</evidence>
<dbReference type="InterPro" id="IPR000731">
    <property type="entry name" value="SSD"/>
</dbReference>
<feature type="transmembrane region" description="Helical" evidence="7">
    <location>
        <begin position="251"/>
        <end position="273"/>
    </location>
</feature>
<evidence type="ECO:0000313" key="10">
    <source>
        <dbReference type="Proteomes" id="UP000276776"/>
    </source>
</evidence>
<dbReference type="Pfam" id="PF02460">
    <property type="entry name" value="Patched"/>
    <property type="match status" value="1"/>
</dbReference>
<dbReference type="AlphaFoldDB" id="A0A0N5CMQ9"/>
<dbReference type="PANTHER" id="PTHR10796:SF189">
    <property type="entry name" value="SSD DOMAIN-CONTAINING PROTEIN"/>
    <property type="match status" value="1"/>
</dbReference>
<sequence length="397" mass="44504">MVLSIRFRLTPKYPEIQGEPWYLALFAMARNGSILETTESDELTTFYQYVTQKMPIEVEGSSTHWDDLCDPFCDLNSQLWNLLNYQSFFKIHYPLSTAGPYKVNIGKHLFNRTINEKGVVISVGTVAMYFTTFVTSKIKQKQLNVFEEQVLSEVRNHNSKSNSSLELVLYGAHTVGGEVRRGVYLVYPYYLAGAALLILFVTVNFIAINLCFSQPWQYSQLFLPLAAISSAILSSMTAIGFILLLGYHINILILVSPFLTLAISISVNDAYLLTNAWLRQSSLPTPHVLTPAERLQMALEQVGVSMTVTSLTNFVGFCLGCLAPAPEIQLFCGTLALSVLLDLIFQLFFYAPIHTIFASDGLISVYKQIKTNGSKILPKLKQTATSFCKCNLFFKRP</sequence>
<keyword evidence="6" id="KW-0325">Glycoprotein</keyword>
<dbReference type="GO" id="GO:0005886">
    <property type="term" value="C:plasma membrane"/>
    <property type="evidence" value="ECO:0007669"/>
    <property type="project" value="TreeGrafter"/>
</dbReference>
<reference evidence="9 10" key="2">
    <citation type="submission" date="2018-11" db="EMBL/GenBank/DDBJ databases">
        <authorList>
            <consortium name="Pathogen Informatics"/>
        </authorList>
    </citation>
    <scope>NUCLEOTIDE SEQUENCE [LARGE SCALE GENOMIC DNA]</scope>
</reference>
<dbReference type="EMBL" id="UYYF01000187">
    <property type="protein sequence ID" value="VDM96887.1"/>
    <property type="molecule type" value="Genomic_DNA"/>
</dbReference>
<comment type="similarity">
    <text evidence="2">Belongs to the patched family.</text>
</comment>
<name>A0A0N5CMQ9_THECL</name>